<gene>
    <name evidence="1" type="ORF">Q604_UNBC14007G0001</name>
</gene>
<feature type="non-terminal residue" evidence="1">
    <location>
        <position position="1"/>
    </location>
</feature>
<organism evidence="1">
    <name type="scientific">human gut metagenome</name>
    <dbReference type="NCBI Taxonomy" id="408170"/>
    <lineage>
        <taxon>unclassified sequences</taxon>
        <taxon>metagenomes</taxon>
        <taxon>organismal metagenomes</taxon>
    </lineage>
</organism>
<dbReference type="EMBL" id="AZMM01014007">
    <property type="protein sequence ID" value="ETJ31505.1"/>
    <property type="molecule type" value="Genomic_DNA"/>
</dbReference>
<accession>W1XPV3</accession>
<sequence>QDGIGACLLKPLTPTRLLPALTEFCHHKQNTLLPVTDESKLAMTVMAVDDNPANLKLIGALLEDMVQHVELCD</sequence>
<reference evidence="1" key="1">
    <citation type="submission" date="2013-12" db="EMBL/GenBank/DDBJ databases">
        <title>A Varibaculum cambriense genome reconstructed from a premature infant gut community with otherwise low bacterial novelty that shifts toward anaerobic metabolism during the third week of life.</title>
        <authorList>
            <person name="Brown C.T."/>
            <person name="Sharon I."/>
            <person name="Thomas B.C."/>
            <person name="Castelle C.J."/>
            <person name="Morowitz M.J."/>
            <person name="Banfield J.F."/>
        </authorList>
    </citation>
    <scope>NUCLEOTIDE SEQUENCE</scope>
</reference>
<evidence type="ECO:0000313" key="1">
    <source>
        <dbReference type="EMBL" id="ETJ31505.1"/>
    </source>
</evidence>
<dbReference type="GO" id="GO:0016301">
    <property type="term" value="F:kinase activity"/>
    <property type="evidence" value="ECO:0007669"/>
    <property type="project" value="UniProtKB-KW"/>
</dbReference>
<dbReference type="AlphaFoldDB" id="W1XPV3"/>
<proteinExistence type="predicted"/>
<protein>
    <submittedName>
        <fullName evidence="1">Signal transduction histidine-protein kinase BarA</fullName>
    </submittedName>
</protein>
<feature type="non-terminal residue" evidence="1">
    <location>
        <position position="73"/>
    </location>
</feature>
<keyword evidence="1" id="KW-0808">Transferase</keyword>
<keyword evidence="1" id="KW-0418">Kinase</keyword>
<name>W1XPV3_9ZZZZ</name>
<comment type="caution">
    <text evidence="1">The sequence shown here is derived from an EMBL/GenBank/DDBJ whole genome shotgun (WGS) entry which is preliminary data.</text>
</comment>